<dbReference type="GO" id="GO:0005524">
    <property type="term" value="F:ATP binding"/>
    <property type="evidence" value="ECO:0007669"/>
    <property type="project" value="UniProtKB-UniRule"/>
</dbReference>
<dbReference type="CDD" id="cd00464">
    <property type="entry name" value="SK"/>
    <property type="match status" value="1"/>
</dbReference>
<dbReference type="Pfam" id="PF01202">
    <property type="entry name" value="SKI"/>
    <property type="match status" value="1"/>
</dbReference>
<evidence type="ECO:0000313" key="12">
    <source>
        <dbReference type="EMBL" id="AEP09779.1"/>
    </source>
</evidence>
<feature type="binding site" evidence="11">
    <location>
        <position position="131"/>
    </location>
    <ligand>
        <name>ATP</name>
        <dbReference type="ChEBI" id="CHEBI:30616"/>
    </ligand>
</feature>
<gene>
    <name evidence="11" type="primary">aroK</name>
    <name evidence="12" type="ordered locus">MICA_1461</name>
</gene>
<evidence type="ECO:0000256" key="8">
    <source>
        <dbReference type="ARBA" id="ARBA00022840"/>
    </source>
</evidence>
<dbReference type="EC" id="2.7.1.71" evidence="3 11"/>
<dbReference type="InterPro" id="IPR023000">
    <property type="entry name" value="Shikimate_kinase_CS"/>
</dbReference>
<keyword evidence="6 11" id="KW-0547">Nucleotide-binding</keyword>
<evidence type="ECO:0000256" key="11">
    <source>
        <dbReference type="HAMAP-Rule" id="MF_00109"/>
    </source>
</evidence>
<evidence type="ECO:0000313" key="13">
    <source>
        <dbReference type="Proteomes" id="UP000009286"/>
    </source>
</evidence>
<feature type="binding site" evidence="11">
    <location>
        <position position="71"/>
    </location>
    <ligand>
        <name>substrate</name>
    </ligand>
</feature>
<feature type="binding site" evidence="11">
    <location>
        <position position="93"/>
    </location>
    <ligand>
        <name>substrate</name>
    </ligand>
</feature>
<dbReference type="STRING" id="856793.MICA_1461"/>
<dbReference type="PANTHER" id="PTHR21087:SF16">
    <property type="entry name" value="SHIKIMATE KINASE 1, CHLOROPLASTIC"/>
    <property type="match status" value="1"/>
</dbReference>
<sequence length="186" mass="20175">MGPEALIGLVRGRINRPIVLVGPMGAGKSRLGRRLGQVLGLPFVDSDDEVERAAGMRIPEIFATLGEPAFRDGEARVIRRLLDNGEQVISTGGGAVMRPETADLIWAQSISIWVRADLAILAERTRNGRPRPLLAGKDPEQVLRDLSVIRDPVYARAMIQVDTGSGDDDAIMMQALRGLQDLLGDM</sequence>
<dbReference type="GO" id="GO:0004765">
    <property type="term" value="F:shikimate kinase activity"/>
    <property type="evidence" value="ECO:0007669"/>
    <property type="project" value="UniProtKB-UniRule"/>
</dbReference>
<dbReference type="GO" id="GO:0008652">
    <property type="term" value="P:amino acid biosynthetic process"/>
    <property type="evidence" value="ECO:0007669"/>
    <property type="project" value="UniProtKB-KW"/>
</dbReference>
<dbReference type="UniPathway" id="UPA00053">
    <property type="reaction ID" value="UER00088"/>
</dbReference>
<feature type="binding site" evidence="11">
    <location>
        <position position="29"/>
    </location>
    <ligand>
        <name>Mg(2+)</name>
        <dbReference type="ChEBI" id="CHEBI:18420"/>
    </ligand>
</feature>
<comment type="caution">
    <text evidence="11">Lacks conserved residue(s) required for the propagation of feature annotation.</text>
</comment>
<evidence type="ECO:0000256" key="5">
    <source>
        <dbReference type="ARBA" id="ARBA00022679"/>
    </source>
</evidence>
<reference evidence="12 13" key="1">
    <citation type="journal article" date="2011" name="BMC Genomics">
        <title>Genomic insights into an obligate epibiotic bacterial predator: Micavibrio aeruginosavorus ARL-13.</title>
        <authorList>
            <person name="Wang Z."/>
            <person name="Kadouri D."/>
            <person name="Wu M."/>
        </authorList>
    </citation>
    <scope>NUCLEOTIDE SEQUENCE [LARGE SCALE GENOMIC DNA]</scope>
    <source>
        <strain evidence="12 13">ARL-13</strain>
    </source>
</reference>
<dbReference type="Gene3D" id="3.40.50.300">
    <property type="entry name" value="P-loop containing nucleotide triphosphate hydrolases"/>
    <property type="match status" value="1"/>
</dbReference>
<keyword evidence="13" id="KW-1185">Reference proteome</keyword>
<dbReference type="OrthoDB" id="9800332at2"/>
<proteinExistence type="inferred from homology"/>
<evidence type="ECO:0000256" key="6">
    <source>
        <dbReference type="ARBA" id="ARBA00022741"/>
    </source>
</evidence>
<evidence type="ECO:0000256" key="9">
    <source>
        <dbReference type="ARBA" id="ARBA00023141"/>
    </source>
</evidence>
<dbReference type="GO" id="GO:0009423">
    <property type="term" value="P:chorismate biosynthetic process"/>
    <property type="evidence" value="ECO:0007669"/>
    <property type="project" value="UniProtKB-UniRule"/>
</dbReference>
<keyword evidence="4 11" id="KW-0028">Amino-acid biosynthesis</keyword>
<dbReference type="GO" id="GO:0005829">
    <property type="term" value="C:cytosol"/>
    <property type="evidence" value="ECO:0007669"/>
    <property type="project" value="TreeGrafter"/>
</dbReference>
<dbReference type="GO" id="GO:0000287">
    <property type="term" value="F:magnesium ion binding"/>
    <property type="evidence" value="ECO:0007669"/>
    <property type="project" value="UniProtKB-UniRule"/>
</dbReference>
<keyword evidence="11" id="KW-0963">Cytoplasm</keyword>
<comment type="catalytic activity">
    <reaction evidence="10 11">
        <text>shikimate + ATP = 3-phosphoshikimate + ADP + H(+)</text>
        <dbReference type="Rhea" id="RHEA:13121"/>
        <dbReference type="ChEBI" id="CHEBI:15378"/>
        <dbReference type="ChEBI" id="CHEBI:30616"/>
        <dbReference type="ChEBI" id="CHEBI:36208"/>
        <dbReference type="ChEBI" id="CHEBI:145989"/>
        <dbReference type="ChEBI" id="CHEBI:456216"/>
        <dbReference type="EC" id="2.7.1.71"/>
    </reaction>
</comment>
<dbReference type="Proteomes" id="UP000009286">
    <property type="component" value="Chromosome"/>
</dbReference>
<comment type="pathway">
    <text evidence="1 11">Metabolic intermediate biosynthesis; chorismate biosynthesis; chorismate from D-erythrose 4-phosphate and phosphoenolpyruvate: step 5/7.</text>
</comment>
<keyword evidence="11" id="KW-0460">Magnesium</keyword>
<protein>
    <recommendedName>
        <fullName evidence="3 11">Shikimate kinase</fullName>
        <shortName evidence="11">SK</shortName>
        <ecNumber evidence="3 11">2.7.1.71</ecNumber>
    </recommendedName>
</protein>
<dbReference type="HAMAP" id="MF_00109">
    <property type="entry name" value="Shikimate_kinase"/>
    <property type="match status" value="1"/>
</dbReference>
<keyword evidence="5 11" id="KW-0808">Transferase</keyword>
<evidence type="ECO:0000256" key="4">
    <source>
        <dbReference type="ARBA" id="ARBA00022605"/>
    </source>
</evidence>
<evidence type="ECO:0000256" key="10">
    <source>
        <dbReference type="ARBA" id="ARBA00048567"/>
    </source>
</evidence>
<dbReference type="InterPro" id="IPR000623">
    <property type="entry name" value="Shikimate_kinase/TSH1"/>
</dbReference>
<keyword evidence="9 11" id="KW-0057">Aromatic amino acid biosynthesis</keyword>
<evidence type="ECO:0000256" key="3">
    <source>
        <dbReference type="ARBA" id="ARBA00012154"/>
    </source>
</evidence>
<dbReference type="PANTHER" id="PTHR21087">
    <property type="entry name" value="SHIKIMATE KINASE"/>
    <property type="match status" value="1"/>
</dbReference>
<dbReference type="KEGG" id="mai:MICA_1461"/>
<dbReference type="eggNOG" id="COG0703">
    <property type="taxonomic scope" value="Bacteria"/>
</dbReference>
<organism evidence="12 13">
    <name type="scientific">Micavibrio aeruginosavorus (strain ARL-13)</name>
    <dbReference type="NCBI Taxonomy" id="856793"/>
    <lineage>
        <taxon>Bacteria</taxon>
        <taxon>Pseudomonadati</taxon>
        <taxon>Bdellovibrionota</taxon>
        <taxon>Bdellovibrionia</taxon>
        <taxon>Bdellovibrionales</taxon>
        <taxon>Pseudobdellovibrionaceae</taxon>
        <taxon>Micavibrio</taxon>
    </lineage>
</organism>
<dbReference type="PRINTS" id="PR01100">
    <property type="entry name" value="SHIKIMTKNASE"/>
</dbReference>
<name>G2KND1_MICAA</name>
<feature type="binding site" evidence="11">
    <location>
        <position position="47"/>
    </location>
    <ligand>
        <name>substrate</name>
    </ligand>
</feature>
<keyword evidence="8 11" id="KW-0067">ATP-binding</keyword>
<dbReference type="InterPro" id="IPR027417">
    <property type="entry name" value="P-loop_NTPase"/>
</dbReference>
<dbReference type="PROSITE" id="PS01128">
    <property type="entry name" value="SHIKIMATE_KINASE"/>
    <property type="match status" value="1"/>
</dbReference>
<comment type="function">
    <text evidence="11">Catalyzes the specific phosphorylation of the 3-hydroxyl group of shikimic acid using ATP as a cosubstrate.</text>
</comment>
<dbReference type="GO" id="GO:0009073">
    <property type="term" value="P:aromatic amino acid family biosynthetic process"/>
    <property type="evidence" value="ECO:0007669"/>
    <property type="project" value="UniProtKB-KW"/>
</dbReference>
<dbReference type="SUPFAM" id="SSF52540">
    <property type="entry name" value="P-loop containing nucleoside triphosphate hydrolases"/>
    <property type="match status" value="1"/>
</dbReference>
<comment type="subcellular location">
    <subcellularLocation>
        <location evidence="11">Cytoplasm</location>
    </subcellularLocation>
</comment>
<evidence type="ECO:0000256" key="2">
    <source>
        <dbReference type="ARBA" id="ARBA00006997"/>
    </source>
</evidence>
<dbReference type="InterPro" id="IPR031322">
    <property type="entry name" value="Shikimate/glucono_kinase"/>
</dbReference>
<keyword evidence="11" id="KW-0479">Metal-binding</keyword>
<feature type="binding site" evidence="11">
    <location>
        <begin position="25"/>
        <end position="30"/>
    </location>
    <ligand>
        <name>ATP</name>
        <dbReference type="ChEBI" id="CHEBI:30616"/>
    </ligand>
</feature>
<dbReference type="HOGENOM" id="CLU_057607_2_0_5"/>
<dbReference type="AlphaFoldDB" id="G2KND1"/>
<accession>G2KND1</accession>
<evidence type="ECO:0000256" key="7">
    <source>
        <dbReference type="ARBA" id="ARBA00022777"/>
    </source>
</evidence>
<keyword evidence="7 11" id="KW-0418">Kinase</keyword>
<evidence type="ECO:0000256" key="1">
    <source>
        <dbReference type="ARBA" id="ARBA00004842"/>
    </source>
</evidence>
<comment type="similarity">
    <text evidence="2 11">Belongs to the shikimate kinase family.</text>
</comment>
<comment type="subunit">
    <text evidence="11">Monomer.</text>
</comment>
<dbReference type="NCBIfam" id="NF010552">
    <property type="entry name" value="PRK13946.1"/>
    <property type="match status" value="1"/>
</dbReference>
<comment type="cofactor">
    <cofactor evidence="11">
        <name>Mg(2+)</name>
        <dbReference type="ChEBI" id="CHEBI:18420"/>
    </cofactor>
    <text evidence="11">Binds 1 Mg(2+) ion per subunit.</text>
</comment>
<dbReference type="EMBL" id="CP002382">
    <property type="protein sequence ID" value="AEP09779.1"/>
    <property type="molecule type" value="Genomic_DNA"/>
</dbReference>
<feature type="binding site" evidence="11">
    <location>
        <position position="150"/>
    </location>
    <ligand>
        <name>substrate</name>
    </ligand>
</feature>